<dbReference type="Proteomes" id="UP001500021">
    <property type="component" value="Unassembled WGS sequence"/>
</dbReference>
<sequence>MQVNLTKKLGKVVARETFVKPSSGYLQRLKVNFFDTTRVIPVYIEQLAMCCITH</sequence>
<comment type="caution">
    <text evidence="1">The sequence shown here is derived from an EMBL/GenBank/DDBJ whole genome shotgun (WGS) entry which is preliminary data.</text>
</comment>
<dbReference type="EMBL" id="BAAAFA010000015">
    <property type="protein sequence ID" value="GAA0823851.1"/>
    <property type="molecule type" value="Genomic_DNA"/>
</dbReference>
<keyword evidence="2" id="KW-1185">Reference proteome</keyword>
<evidence type="ECO:0000313" key="2">
    <source>
        <dbReference type="Proteomes" id="UP001500021"/>
    </source>
</evidence>
<evidence type="ECO:0000313" key="1">
    <source>
        <dbReference type="EMBL" id="GAA0823851.1"/>
    </source>
</evidence>
<name>A0ABN1LB89_9GAMM</name>
<accession>A0ABN1LB89</accession>
<reference evidence="1 2" key="1">
    <citation type="journal article" date="2019" name="Int. J. Syst. Evol. Microbiol.">
        <title>The Global Catalogue of Microorganisms (GCM) 10K type strain sequencing project: providing services to taxonomists for standard genome sequencing and annotation.</title>
        <authorList>
            <consortium name="The Broad Institute Genomics Platform"/>
            <consortium name="The Broad Institute Genome Sequencing Center for Infectious Disease"/>
            <person name="Wu L."/>
            <person name="Ma J."/>
        </authorList>
    </citation>
    <scope>NUCLEOTIDE SEQUENCE [LARGE SCALE GENOMIC DNA]</scope>
    <source>
        <strain evidence="1 2">JCM 15608</strain>
    </source>
</reference>
<organism evidence="1 2">
    <name type="scientific">Colwellia asteriadis</name>
    <dbReference type="NCBI Taxonomy" id="517723"/>
    <lineage>
        <taxon>Bacteria</taxon>
        <taxon>Pseudomonadati</taxon>
        <taxon>Pseudomonadota</taxon>
        <taxon>Gammaproteobacteria</taxon>
        <taxon>Alteromonadales</taxon>
        <taxon>Colwelliaceae</taxon>
        <taxon>Colwellia</taxon>
    </lineage>
</organism>
<gene>
    <name evidence="1" type="ORF">GCM10009111_34140</name>
</gene>
<protein>
    <submittedName>
        <fullName evidence="1">Uncharacterized protein</fullName>
    </submittedName>
</protein>
<proteinExistence type="predicted"/>